<dbReference type="FunFam" id="3.30.565.10:FF:000006">
    <property type="entry name" value="Sensor histidine kinase WalK"/>
    <property type="match status" value="1"/>
</dbReference>
<dbReference type="SMART" id="SM00387">
    <property type="entry name" value="HATPase_c"/>
    <property type="match status" value="1"/>
</dbReference>
<dbReference type="CDD" id="cd00082">
    <property type="entry name" value="HisKA"/>
    <property type="match status" value="1"/>
</dbReference>
<dbReference type="STRING" id="1335048.AKL17_2100"/>
<accession>A0A159Z2S3</accession>
<evidence type="ECO:0000256" key="1">
    <source>
        <dbReference type="ARBA" id="ARBA00000085"/>
    </source>
</evidence>
<evidence type="ECO:0000313" key="11">
    <source>
        <dbReference type="Proteomes" id="UP000076128"/>
    </source>
</evidence>
<feature type="domain" description="Histidine kinase" evidence="9">
    <location>
        <begin position="385"/>
        <end position="604"/>
    </location>
</feature>
<gene>
    <name evidence="10" type="ORF">AKL17_2100</name>
</gene>
<dbReference type="InterPro" id="IPR036890">
    <property type="entry name" value="HATPase_C_sf"/>
</dbReference>
<keyword evidence="6" id="KW-0902">Two-component regulatory system</keyword>
<keyword evidence="5 10" id="KW-0418">Kinase</keyword>
<dbReference type="Gene3D" id="3.30.450.20">
    <property type="entry name" value="PAS domain"/>
    <property type="match status" value="1"/>
</dbReference>
<organism evidence="10 11">
    <name type="scientific">Frigidibacter mobilis</name>
    <dbReference type="NCBI Taxonomy" id="1335048"/>
    <lineage>
        <taxon>Bacteria</taxon>
        <taxon>Pseudomonadati</taxon>
        <taxon>Pseudomonadota</taxon>
        <taxon>Alphaproteobacteria</taxon>
        <taxon>Rhodobacterales</taxon>
        <taxon>Paracoccaceae</taxon>
        <taxon>Frigidibacter</taxon>
    </lineage>
</organism>
<dbReference type="InterPro" id="IPR005467">
    <property type="entry name" value="His_kinase_dom"/>
</dbReference>
<sequence>MFCDTGSGAVTGCLHPQSLDLAVGITAAVLAGVLLVMLRVWQIHRFPGRPYFVLAHCAMLWWLLSSMMELSVQGLPCKMLWAKLAWPGIVLVPTAWTLFLLDYALGRHPLWWRLRSLALIGAPLAVTLLALSNGWHTAFYGPGTRLAEIDGRSSVIYDHGPLFYLSAYYVYGFMLASIAIVGLAILRAPWSFRGFLLTLLAITLVPVVGNLAYVLSGFTLFGFDPTPFSFALVLVVFGWMLANNRLMDINLIARDMLFYKAADPVLIVDAEGRLEAVNPEARRVFGAALPRPGEPLSALPDLAPLLARLQSGGHLHDEPPILRGGRSFDPRAGVLHRPVRTGRSALGWVISLVDITAQQQEAAALRLAAENARAAELAKSQFLSVVSHELRTPLTSIKGALDLLNNEVTGELPERARRIVQIAASNSARLTTLIEDLLDLQQIEQGTLSVERRRLDMGALVQEAVVVAADQARSLGVTLVLAEAAGPAMVEGDPKRLAQVIGNVLSNACKFSGRGARVEVSVLCEPGRMRVRVKDSGPGIPAGADEAVFGQFSQLDSSGTRRVGGSGVGLHIARRILDEMGGQISYESRLGEGTTFFIDLPLAPEPAVVLA</sequence>
<protein>
    <recommendedName>
        <fullName evidence="2">histidine kinase</fullName>
        <ecNumber evidence="2">2.7.13.3</ecNumber>
    </recommendedName>
</protein>
<evidence type="ECO:0000256" key="7">
    <source>
        <dbReference type="ARBA" id="ARBA00023136"/>
    </source>
</evidence>
<dbReference type="EC" id="2.7.13.3" evidence="2"/>
<dbReference type="GO" id="GO:0000155">
    <property type="term" value="F:phosphorelay sensor kinase activity"/>
    <property type="evidence" value="ECO:0007669"/>
    <property type="project" value="InterPro"/>
</dbReference>
<name>A0A159Z2S3_9RHOB</name>
<dbReference type="SUPFAM" id="SSF55874">
    <property type="entry name" value="ATPase domain of HSP90 chaperone/DNA topoisomerase II/histidine kinase"/>
    <property type="match status" value="1"/>
</dbReference>
<dbReference type="InterPro" id="IPR031621">
    <property type="entry name" value="HisKA_7TM"/>
</dbReference>
<evidence type="ECO:0000256" key="5">
    <source>
        <dbReference type="ARBA" id="ARBA00022777"/>
    </source>
</evidence>
<dbReference type="InterPro" id="IPR050736">
    <property type="entry name" value="Sensor_HK_Regulatory"/>
</dbReference>
<feature type="transmembrane region" description="Helical" evidence="8">
    <location>
        <begin position="228"/>
        <end position="246"/>
    </location>
</feature>
<keyword evidence="4" id="KW-0808">Transferase</keyword>
<comment type="catalytic activity">
    <reaction evidence="1">
        <text>ATP + protein L-histidine = ADP + protein N-phospho-L-histidine.</text>
        <dbReference type="EC" id="2.7.13.3"/>
    </reaction>
</comment>
<evidence type="ECO:0000256" key="8">
    <source>
        <dbReference type="SAM" id="Phobius"/>
    </source>
</evidence>
<proteinExistence type="predicted"/>
<feature type="transmembrane region" description="Helical" evidence="8">
    <location>
        <begin position="84"/>
        <end position="105"/>
    </location>
</feature>
<evidence type="ECO:0000313" key="10">
    <source>
        <dbReference type="EMBL" id="AMY69346.1"/>
    </source>
</evidence>
<dbReference type="KEGG" id="daa:AKL17_2100"/>
<feature type="transmembrane region" description="Helical" evidence="8">
    <location>
        <begin position="168"/>
        <end position="188"/>
    </location>
</feature>
<dbReference type="Proteomes" id="UP000076128">
    <property type="component" value="Chromosome"/>
</dbReference>
<dbReference type="SUPFAM" id="SSF47384">
    <property type="entry name" value="Homodimeric domain of signal transducing histidine kinase"/>
    <property type="match status" value="1"/>
</dbReference>
<evidence type="ECO:0000256" key="4">
    <source>
        <dbReference type="ARBA" id="ARBA00022679"/>
    </source>
</evidence>
<dbReference type="InterPro" id="IPR004358">
    <property type="entry name" value="Sig_transdc_His_kin-like_C"/>
</dbReference>
<dbReference type="EMBL" id="CP012661">
    <property type="protein sequence ID" value="AMY69346.1"/>
    <property type="molecule type" value="Genomic_DNA"/>
</dbReference>
<dbReference type="SUPFAM" id="SSF55785">
    <property type="entry name" value="PYP-like sensor domain (PAS domain)"/>
    <property type="match status" value="1"/>
</dbReference>
<dbReference type="Pfam" id="PF00512">
    <property type="entry name" value="HisKA"/>
    <property type="match status" value="1"/>
</dbReference>
<dbReference type="AlphaFoldDB" id="A0A159Z2S3"/>
<evidence type="ECO:0000256" key="6">
    <source>
        <dbReference type="ARBA" id="ARBA00023012"/>
    </source>
</evidence>
<keyword evidence="11" id="KW-1185">Reference proteome</keyword>
<dbReference type="InterPro" id="IPR003661">
    <property type="entry name" value="HisK_dim/P_dom"/>
</dbReference>
<evidence type="ECO:0000259" key="9">
    <source>
        <dbReference type="PROSITE" id="PS50109"/>
    </source>
</evidence>
<dbReference type="RefSeq" id="WP_207209549.1">
    <property type="nucleotide sequence ID" value="NZ_CP012661.1"/>
</dbReference>
<dbReference type="PROSITE" id="PS50109">
    <property type="entry name" value="HIS_KIN"/>
    <property type="match status" value="1"/>
</dbReference>
<dbReference type="Pfam" id="PF16927">
    <property type="entry name" value="HisKA_7TM"/>
    <property type="match status" value="1"/>
</dbReference>
<feature type="transmembrane region" description="Helical" evidence="8">
    <location>
        <begin position="117"/>
        <end position="135"/>
    </location>
</feature>
<dbReference type="PANTHER" id="PTHR43711:SF1">
    <property type="entry name" value="HISTIDINE KINASE 1"/>
    <property type="match status" value="1"/>
</dbReference>
<dbReference type="Gene3D" id="3.30.565.10">
    <property type="entry name" value="Histidine kinase-like ATPase, C-terminal domain"/>
    <property type="match status" value="1"/>
</dbReference>
<feature type="transmembrane region" description="Helical" evidence="8">
    <location>
        <begin position="21"/>
        <end position="41"/>
    </location>
</feature>
<dbReference type="PRINTS" id="PR00344">
    <property type="entry name" value="BCTRLSENSOR"/>
</dbReference>
<dbReference type="Pfam" id="PF02518">
    <property type="entry name" value="HATPase_c"/>
    <property type="match status" value="1"/>
</dbReference>
<dbReference type="FunFam" id="1.10.287.130:FF:000001">
    <property type="entry name" value="Two-component sensor histidine kinase"/>
    <property type="match status" value="1"/>
</dbReference>
<evidence type="ECO:0000256" key="2">
    <source>
        <dbReference type="ARBA" id="ARBA00012438"/>
    </source>
</evidence>
<dbReference type="PANTHER" id="PTHR43711">
    <property type="entry name" value="TWO-COMPONENT HISTIDINE KINASE"/>
    <property type="match status" value="1"/>
</dbReference>
<dbReference type="Gene3D" id="1.10.287.130">
    <property type="match status" value="1"/>
</dbReference>
<dbReference type="InterPro" id="IPR035965">
    <property type="entry name" value="PAS-like_dom_sf"/>
</dbReference>
<dbReference type="InterPro" id="IPR036097">
    <property type="entry name" value="HisK_dim/P_sf"/>
</dbReference>
<keyword evidence="8" id="KW-0812">Transmembrane</keyword>
<evidence type="ECO:0000256" key="3">
    <source>
        <dbReference type="ARBA" id="ARBA00022553"/>
    </source>
</evidence>
<keyword evidence="7 8" id="KW-0472">Membrane</keyword>
<keyword evidence="8" id="KW-1133">Transmembrane helix</keyword>
<dbReference type="SMART" id="SM00388">
    <property type="entry name" value="HisKA"/>
    <property type="match status" value="1"/>
</dbReference>
<dbReference type="InterPro" id="IPR003594">
    <property type="entry name" value="HATPase_dom"/>
</dbReference>
<feature type="transmembrane region" description="Helical" evidence="8">
    <location>
        <begin position="195"/>
        <end position="216"/>
    </location>
</feature>
<reference evidence="10 11" key="1">
    <citation type="submission" date="2015-09" db="EMBL/GenBank/DDBJ databases">
        <title>Complete genome sequence of Defluviimonas alba cai42t isolated from an oilfield in Xinjiang.</title>
        <authorList>
            <person name="Geng S."/>
            <person name="Pan X."/>
            <person name="Wu X."/>
        </authorList>
    </citation>
    <scope>NUCLEOTIDE SEQUENCE [LARGE SCALE GENOMIC DNA]</scope>
    <source>
        <strain evidence="11">cai42</strain>
    </source>
</reference>
<keyword evidence="3" id="KW-0597">Phosphoprotein</keyword>